<dbReference type="CDD" id="cd12411">
    <property type="entry name" value="RRM_ist3_like"/>
    <property type="match status" value="1"/>
</dbReference>
<name>A0AAD9LGQ4_BABDI</name>
<dbReference type="InterPro" id="IPR051847">
    <property type="entry name" value="RNA_proc/Spliceosome_comp"/>
</dbReference>
<dbReference type="GO" id="GO:0005686">
    <property type="term" value="C:U2 snRNP"/>
    <property type="evidence" value="ECO:0007669"/>
    <property type="project" value="TreeGrafter"/>
</dbReference>
<reference evidence="5" key="1">
    <citation type="journal article" date="2014" name="Nucleic Acids Res.">
        <title>The evolutionary dynamics of variant antigen genes in Babesia reveal a history of genomic innovation underlying host-parasite interaction.</title>
        <authorList>
            <person name="Jackson A.P."/>
            <person name="Otto T.D."/>
            <person name="Darby A."/>
            <person name="Ramaprasad A."/>
            <person name="Xia D."/>
            <person name="Echaide I.E."/>
            <person name="Farber M."/>
            <person name="Gahlot S."/>
            <person name="Gamble J."/>
            <person name="Gupta D."/>
            <person name="Gupta Y."/>
            <person name="Jackson L."/>
            <person name="Malandrin L."/>
            <person name="Malas T.B."/>
            <person name="Moussa E."/>
            <person name="Nair M."/>
            <person name="Reid A.J."/>
            <person name="Sanders M."/>
            <person name="Sharma J."/>
            <person name="Tracey A."/>
            <person name="Quail M.A."/>
            <person name="Weir W."/>
            <person name="Wastling J.M."/>
            <person name="Hall N."/>
            <person name="Willadsen P."/>
            <person name="Lingelbach K."/>
            <person name="Shiels B."/>
            <person name="Tait A."/>
            <person name="Berriman M."/>
            <person name="Allred D.R."/>
            <person name="Pain A."/>
        </authorList>
    </citation>
    <scope>NUCLEOTIDE SEQUENCE</scope>
    <source>
        <strain evidence="5">1802A</strain>
    </source>
</reference>
<evidence type="ECO:0000313" key="6">
    <source>
        <dbReference type="Proteomes" id="UP001195914"/>
    </source>
</evidence>
<dbReference type="Pfam" id="PF00076">
    <property type="entry name" value="RRM_1"/>
    <property type="match status" value="1"/>
</dbReference>
<feature type="compositionally biased region" description="Basic residues" evidence="3">
    <location>
        <begin position="239"/>
        <end position="273"/>
    </location>
</feature>
<dbReference type="InterPro" id="IPR000504">
    <property type="entry name" value="RRM_dom"/>
</dbReference>
<evidence type="ECO:0000256" key="3">
    <source>
        <dbReference type="SAM" id="MobiDB-lite"/>
    </source>
</evidence>
<evidence type="ECO:0000256" key="2">
    <source>
        <dbReference type="PROSITE-ProRule" id="PRU00176"/>
    </source>
</evidence>
<dbReference type="GO" id="GO:0000398">
    <property type="term" value="P:mRNA splicing, via spliceosome"/>
    <property type="evidence" value="ECO:0007669"/>
    <property type="project" value="InterPro"/>
</dbReference>
<evidence type="ECO:0000313" key="5">
    <source>
        <dbReference type="EMBL" id="KAK1934897.1"/>
    </source>
</evidence>
<dbReference type="GO" id="GO:0003723">
    <property type="term" value="F:RNA binding"/>
    <property type="evidence" value="ECO:0007669"/>
    <property type="project" value="UniProtKB-UniRule"/>
</dbReference>
<keyword evidence="1 2" id="KW-0694">RNA-binding</keyword>
<keyword evidence="6" id="KW-1185">Reference proteome</keyword>
<evidence type="ECO:0000259" key="4">
    <source>
        <dbReference type="PROSITE" id="PS50102"/>
    </source>
</evidence>
<feature type="region of interest" description="Disordered" evidence="3">
    <location>
        <begin position="194"/>
        <end position="273"/>
    </location>
</feature>
<dbReference type="InterPro" id="IPR045844">
    <property type="entry name" value="RRM_Ist3-like"/>
</dbReference>
<dbReference type="PROSITE" id="PS50102">
    <property type="entry name" value="RRM"/>
    <property type="match status" value="1"/>
</dbReference>
<reference evidence="5" key="2">
    <citation type="submission" date="2021-05" db="EMBL/GenBank/DDBJ databases">
        <authorList>
            <person name="Pain A."/>
        </authorList>
    </citation>
    <scope>NUCLEOTIDE SEQUENCE</scope>
    <source>
        <strain evidence="5">1802A</strain>
    </source>
</reference>
<protein>
    <submittedName>
        <fullName evidence="5">RNA-binding protein</fullName>
    </submittedName>
</protein>
<feature type="domain" description="RRM" evidence="4">
    <location>
        <begin position="39"/>
        <end position="117"/>
    </location>
</feature>
<dbReference type="Proteomes" id="UP001195914">
    <property type="component" value="Unassembled WGS sequence"/>
</dbReference>
<dbReference type="AlphaFoldDB" id="A0AAD9LGQ4"/>
<evidence type="ECO:0000256" key="1">
    <source>
        <dbReference type="ARBA" id="ARBA00022884"/>
    </source>
</evidence>
<proteinExistence type="predicted"/>
<feature type="compositionally biased region" description="Basic residues" evidence="3">
    <location>
        <begin position="223"/>
        <end position="232"/>
    </location>
</feature>
<organism evidence="5 6">
    <name type="scientific">Babesia divergens</name>
    <dbReference type="NCBI Taxonomy" id="32595"/>
    <lineage>
        <taxon>Eukaryota</taxon>
        <taxon>Sar</taxon>
        <taxon>Alveolata</taxon>
        <taxon>Apicomplexa</taxon>
        <taxon>Aconoidasida</taxon>
        <taxon>Piroplasmida</taxon>
        <taxon>Babesiidae</taxon>
        <taxon>Babesia</taxon>
    </lineage>
</organism>
<dbReference type="PANTHER" id="PTHR45880">
    <property type="entry name" value="RNA-BINDING MOTIF PROTEIN, X-LINKED 2"/>
    <property type="match status" value="1"/>
</dbReference>
<dbReference type="GO" id="GO:0071011">
    <property type="term" value="C:precatalytic spliceosome"/>
    <property type="evidence" value="ECO:0007669"/>
    <property type="project" value="TreeGrafter"/>
</dbReference>
<dbReference type="SMART" id="SM00360">
    <property type="entry name" value="RRM"/>
    <property type="match status" value="1"/>
</dbReference>
<dbReference type="EMBL" id="JAHBMH010000062">
    <property type="protein sequence ID" value="KAK1934897.1"/>
    <property type="molecule type" value="Genomic_DNA"/>
</dbReference>
<dbReference type="SUPFAM" id="SSF54928">
    <property type="entry name" value="RNA-binding domain, RBD"/>
    <property type="match status" value="1"/>
</dbReference>
<dbReference type="InterPro" id="IPR035979">
    <property type="entry name" value="RBD_domain_sf"/>
</dbReference>
<dbReference type="Gene3D" id="3.30.70.330">
    <property type="match status" value="1"/>
</dbReference>
<feature type="compositionally biased region" description="Basic and acidic residues" evidence="3">
    <location>
        <begin position="194"/>
        <end position="222"/>
    </location>
</feature>
<sequence length="273" mass="31993">MSVTGPAANITAIERLSEHELKHGITGEASWHNRYKDSCYIYIGGLNKRMTEGDIIIVFSQFGEPIDIHLMRDKKTGASLGFCFLGYKDQRSTILAVDNFNGYSLLGRRLRVDHVLNYRAPVQYGDELDDEGNKIPKEYQATGAEGQGIDKYYVTNSEAILKEAHRGRPKPPVKDGLDEDERWAMDFEVSLKKAADSNAIEEKPRKDSPPSSRDRYHRESRERHRSRRHHERSRSYSRDRRRRRSSSRDRHRHRRRYSRSSERHHRRRSYSVH</sequence>
<dbReference type="InterPro" id="IPR012677">
    <property type="entry name" value="Nucleotide-bd_a/b_plait_sf"/>
</dbReference>
<comment type="caution">
    <text evidence="5">The sequence shown here is derived from an EMBL/GenBank/DDBJ whole genome shotgun (WGS) entry which is preliminary data.</text>
</comment>
<dbReference type="GO" id="GO:0071013">
    <property type="term" value="C:catalytic step 2 spliceosome"/>
    <property type="evidence" value="ECO:0007669"/>
    <property type="project" value="TreeGrafter"/>
</dbReference>
<accession>A0AAD9LGQ4</accession>
<gene>
    <name evidence="5" type="ORF">X943_002862</name>
</gene>
<dbReference type="PANTHER" id="PTHR45880:SF1">
    <property type="entry name" value="RNA-BINDING MOTIF PROTEIN, X-LINKED 2"/>
    <property type="match status" value="1"/>
</dbReference>